<protein>
    <submittedName>
        <fullName evidence="7">Histone methylation DOT1 family protein (Precursor), related</fullName>
    </submittedName>
</protein>
<feature type="region of interest" description="Disordered" evidence="5">
    <location>
        <begin position="1"/>
        <end position="24"/>
    </location>
</feature>
<dbReference type="GO" id="GO:0016279">
    <property type="term" value="F:protein-lysine N-methyltransferase activity"/>
    <property type="evidence" value="ECO:0007669"/>
    <property type="project" value="InterPro"/>
</dbReference>
<dbReference type="GO" id="GO:0032259">
    <property type="term" value="P:methylation"/>
    <property type="evidence" value="ECO:0007669"/>
    <property type="project" value="UniProtKB-KW"/>
</dbReference>
<evidence type="ECO:0000256" key="2">
    <source>
        <dbReference type="ARBA" id="ARBA00022603"/>
    </source>
</evidence>
<proteinExistence type="inferred from homology"/>
<feature type="domain" description="Methyltransferase" evidence="6">
    <location>
        <begin position="82"/>
        <end position="152"/>
    </location>
</feature>
<evidence type="ECO:0000259" key="6">
    <source>
        <dbReference type="Pfam" id="PF13649"/>
    </source>
</evidence>
<sequence length="274" mass="30973">MADDCGASPNADAEYSESDSETDWMPFTGTTPDLVRNNFHTHKTGTAAASYLLSSKRLPAATPVNKITRILAHLNLSEADVVYDLGCGDGRVLVECARKNNCSGVGIDLDARLLQRARANAERHQVHRRVIFLKENILDPQLNLSAATVVYVERKHSRNLLNHWNIVAHDGMHICDVFFSTGFCIFCQTHFLCCSQPWKSSQMTTIHNSRRSYPLGGLFQGSERQLTIWLRNSTYMKLVIFVPTQWLPHDDIAGRTKIQKLRIWPRLSAKGLYF</sequence>
<keyword evidence="4" id="KW-0949">S-adenosyl-L-methionine</keyword>
<dbReference type="RefSeq" id="XP_003881063.1">
    <property type="nucleotide sequence ID" value="XM_003881014.1"/>
</dbReference>
<dbReference type="OrthoDB" id="66144at2759"/>
<keyword evidence="2" id="KW-0489">Methyltransferase</keyword>
<dbReference type="Gene3D" id="3.40.50.150">
    <property type="entry name" value="Vaccinia Virus protein VP39"/>
    <property type="match status" value="1"/>
</dbReference>
<evidence type="ECO:0000256" key="3">
    <source>
        <dbReference type="ARBA" id="ARBA00022679"/>
    </source>
</evidence>
<dbReference type="InterPro" id="IPR029063">
    <property type="entry name" value="SAM-dependent_MTases_sf"/>
</dbReference>
<dbReference type="eggNOG" id="ENOG502S80I">
    <property type="taxonomic scope" value="Eukaryota"/>
</dbReference>
<dbReference type="PANTHER" id="PTHR13610:SF11">
    <property type="entry name" value="METHYLTRANSFERASE DOMAIN-CONTAINING PROTEIN"/>
    <property type="match status" value="1"/>
</dbReference>
<reference evidence="8" key="1">
    <citation type="journal article" date="2012" name="PLoS Pathog.">
        <title>Comparative genomics of the apicomplexan parasites Toxoplasma gondii and Neospora caninum: Coccidia differing in host range and transmission strategy.</title>
        <authorList>
            <person name="Reid A.J."/>
            <person name="Vermont S.J."/>
            <person name="Cotton J.A."/>
            <person name="Harris D."/>
            <person name="Hill-Cawthorne G.A."/>
            <person name="Konen-Waisman S."/>
            <person name="Latham S.M."/>
            <person name="Mourier T."/>
            <person name="Norton R."/>
            <person name="Quail M.A."/>
            <person name="Sanders M."/>
            <person name="Shanmugam D."/>
            <person name="Sohal A."/>
            <person name="Wasmuth J.D."/>
            <person name="Brunk B."/>
            <person name="Grigg M.E."/>
            <person name="Howard J.C."/>
            <person name="Parkinson J."/>
            <person name="Roos D.S."/>
            <person name="Trees A.J."/>
            <person name="Berriman M."/>
            <person name="Pain A."/>
            <person name="Wastling J.M."/>
        </authorList>
    </citation>
    <scope>NUCLEOTIDE SEQUENCE [LARGE SCALE GENOMIC DNA]</scope>
    <source>
        <strain evidence="8">Liverpool</strain>
    </source>
</reference>
<dbReference type="PANTHER" id="PTHR13610">
    <property type="entry name" value="METHYLTRANSFERASE DOMAIN-CONTAINING PROTEIN"/>
    <property type="match status" value="1"/>
</dbReference>
<dbReference type="SUPFAM" id="SSF53335">
    <property type="entry name" value="S-adenosyl-L-methionine-dependent methyltransferases"/>
    <property type="match status" value="1"/>
</dbReference>
<organism evidence="7 8">
    <name type="scientific">Neospora caninum (strain Liverpool)</name>
    <dbReference type="NCBI Taxonomy" id="572307"/>
    <lineage>
        <taxon>Eukaryota</taxon>
        <taxon>Sar</taxon>
        <taxon>Alveolata</taxon>
        <taxon>Apicomplexa</taxon>
        <taxon>Conoidasida</taxon>
        <taxon>Coccidia</taxon>
        <taxon>Eucoccidiorida</taxon>
        <taxon>Eimeriorina</taxon>
        <taxon>Sarcocystidae</taxon>
        <taxon>Neospora</taxon>
    </lineage>
</organism>
<gene>
    <name evidence="7" type="ORF">NCLIV_041050</name>
</gene>
<evidence type="ECO:0000313" key="8">
    <source>
        <dbReference type="Proteomes" id="UP000007494"/>
    </source>
</evidence>
<dbReference type="AlphaFoldDB" id="F0VBP6"/>
<dbReference type="InterPro" id="IPR026170">
    <property type="entry name" value="FAM173A/B"/>
</dbReference>
<evidence type="ECO:0000256" key="4">
    <source>
        <dbReference type="ARBA" id="ARBA00022691"/>
    </source>
</evidence>
<evidence type="ECO:0000313" key="7">
    <source>
        <dbReference type="EMBL" id="CBZ51030.1"/>
    </source>
</evidence>
<dbReference type="CDD" id="cd02440">
    <property type="entry name" value="AdoMet_MTases"/>
    <property type="match status" value="1"/>
</dbReference>
<dbReference type="GO" id="GO:1905706">
    <property type="term" value="P:regulation of mitochondrial ATP synthesis coupled proton transport"/>
    <property type="evidence" value="ECO:0007669"/>
    <property type="project" value="TreeGrafter"/>
</dbReference>
<evidence type="ECO:0000256" key="1">
    <source>
        <dbReference type="ARBA" id="ARBA00010633"/>
    </source>
</evidence>
<dbReference type="Proteomes" id="UP000007494">
    <property type="component" value="Chromosome IX"/>
</dbReference>
<evidence type="ECO:0000256" key="5">
    <source>
        <dbReference type="SAM" id="MobiDB-lite"/>
    </source>
</evidence>
<dbReference type="Pfam" id="PF13649">
    <property type="entry name" value="Methyltransf_25"/>
    <property type="match status" value="1"/>
</dbReference>
<keyword evidence="3" id="KW-0808">Transferase</keyword>
<name>F0VBP6_NEOCL</name>
<dbReference type="EMBL" id="FR823385">
    <property type="protein sequence ID" value="CBZ51030.1"/>
    <property type="molecule type" value="Genomic_DNA"/>
</dbReference>
<comment type="similarity">
    <text evidence="1">Belongs to the ANT/ATPSC lysine N-methyltransferase family.</text>
</comment>
<accession>F0VBP6</accession>
<keyword evidence="8" id="KW-1185">Reference proteome</keyword>
<dbReference type="InParanoid" id="F0VBP6"/>
<dbReference type="GeneID" id="13440016"/>
<dbReference type="VEuPathDB" id="ToxoDB:NCLIV_041050"/>
<dbReference type="GO" id="GO:0005739">
    <property type="term" value="C:mitochondrion"/>
    <property type="evidence" value="ECO:0007669"/>
    <property type="project" value="TreeGrafter"/>
</dbReference>
<dbReference type="InterPro" id="IPR041698">
    <property type="entry name" value="Methyltransf_25"/>
</dbReference>